<proteinExistence type="inferred from homology"/>
<reference evidence="4 5" key="1">
    <citation type="submission" date="2021-03" db="EMBL/GenBank/DDBJ databases">
        <title>Sequencing the genomes of 1000 actinobacteria strains.</title>
        <authorList>
            <person name="Klenk H.-P."/>
        </authorList>
    </citation>
    <scope>NUCLEOTIDE SEQUENCE [LARGE SCALE GENOMIC DNA]</scope>
    <source>
        <strain evidence="4 5">DSM 44580</strain>
    </source>
</reference>
<evidence type="ECO:0000313" key="4">
    <source>
        <dbReference type="EMBL" id="MBP2475462.1"/>
    </source>
</evidence>
<dbReference type="SUPFAM" id="SSF51735">
    <property type="entry name" value="NAD(P)-binding Rossmann-fold domains"/>
    <property type="match status" value="1"/>
</dbReference>
<name>A0ABS5AFV3_9PSEU</name>
<dbReference type="RefSeq" id="WP_086783013.1">
    <property type="nucleotide sequence ID" value="NZ_JAGIOO010000001.1"/>
</dbReference>
<accession>A0ABS5AFV3</accession>
<dbReference type="Pfam" id="PF13561">
    <property type="entry name" value="adh_short_C2"/>
    <property type="match status" value="1"/>
</dbReference>
<evidence type="ECO:0000313" key="5">
    <source>
        <dbReference type="Proteomes" id="UP001519363"/>
    </source>
</evidence>
<evidence type="ECO:0000259" key="3">
    <source>
        <dbReference type="SMART" id="SM00822"/>
    </source>
</evidence>
<dbReference type="Proteomes" id="UP001519363">
    <property type="component" value="Unassembled WGS sequence"/>
</dbReference>
<dbReference type="GO" id="GO:0004316">
    <property type="term" value="F:3-oxoacyl-[acyl-carrier-protein] reductase (NADPH) activity"/>
    <property type="evidence" value="ECO:0007669"/>
    <property type="project" value="UniProtKB-EC"/>
</dbReference>
<dbReference type="PROSITE" id="PS00061">
    <property type="entry name" value="ADH_SHORT"/>
    <property type="match status" value="1"/>
</dbReference>
<evidence type="ECO:0000256" key="2">
    <source>
        <dbReference type="ARBA" id="ARBA00023002"/>
    </source>
</evidence>
<evidence type="ECO:0000256" key="1">
    <source>
        <dbReference type="ARBA" id="ARBA00006484"/>
    </source>
</evidence>
<sequence length="246" mass="25816">MGVLDGKSALVTGGSRGIGRAIVERLARDGAKVVFSYAGNAKAAADVELGVARAGGKAHAVQADLAHPDGVHHLYDQAEPYLEGLDILVNNAGTSHFQAFDEVTEEEYDRVMQLNARSVFFAMQRGLKIMRDHGRIINISSVTTVMPTPWAAVYTASKAATESFATVLAQEVGKRGITVNAVSPGATDTDMLRDLGGEEHLQGAAAITPLRRPGTPQDIADVVAFLAGPDGRWVTAQNIQAGGGIA</sequence>
<comment type="caution">
    <text evidence="4">The sequence shown here is derived from an EMBL/GenBank/DDBJ whole genome shotgun (WGS) entry which is preliminary data.</text>
</comment>
<keyword evidence="2 4" id="KW-0560">Oxidoreductase</keyword>
<comment type="similarity">
    <text evidence="1">Belongs to the short-chain dehydrogenases/reductases (SDR) family.</text>
</comment>
<dbReference type="PRINTS" id="PR00081">
    <property type="entry name" value="GDHRDH"/>
</dbReference>
<keyword evidence="5" id="KW-1185">Reference proteome</keyword>
<gene>
    <name evidence="4" type="ORF">JOF53_004334</name>
</gene>
<feature type="domain" description="Ketoreductase" evidence="3">
    <location>
        <begin position="7"/>
        <end position="185"/>
    </location>
</feature>
<dbReference type="SMART" id="SM00822">
    <property type="entry name" value="PKS_KR"/>
    <property type="match status" value="1"/>
</dbReference>
<dbReference type="InterPro" id="IPR057326">
    <property type="entry name" value="KR_dom"/>
</dbReference>
<dbReference type="EC" id="1.1.1.100" evidence="4"/>
<dbReference type="InterPro" id="IPR020904">
    <property type="entry name" value="Sc_DH/Rdtase_CS"/>
</dbReference>
<protein>
    <submittedName>
        <fullName evidence="4">3-oxoacyl-[acyl-carrier protein] reductase</fullName>
        <ecNumber evidence="4">1.1.1.100</ecNumber>
    </submittedName>
</protein>
<dbReference type="Gene3D" id="3.40.50.720">
    <property type="entry name" value="NAD(P)-binding Rossmann-like Domain"/>
    <property type="match status" value="1"/>
</dbReference>
<dbReference type="PANTHER" id="PTHR43639:SF1">
    <property type="entry name" value="SHORT-CHAIN DEHYDROGENASE_REDUCTASE FAMILY PROTEIN"/>
    <property type="match status" value="1"/>
</dbReference>
<dbReference type="PANTHER" id="PTHR43639">
    <property type="entry name" value="OXIDOREDUCTASE, SHORT-CHAIN DEHYDROGENASE/REDUCTASE FAMILY (AFU_ORTHOLOGUE AFUA_5G02870)"/>
    <property type="match status" value="1"/>
</dbReference>
<dbReference type="EMBL" id="JAGIOO010000001">
    <property type="protein sequence ID" value="MBP2475462.1"/>
    <property type="molecule type" value="Genomic_DNA"/>
</dbReference>
<organism evidence="4 5">
    <name type="scientific">Crossiella equi</name>
    <dbReference type="NCBI Taxonomy" id="130796"/>
    <lineage>
        <taxon>Bacteria</taxon>
        <taxon>Bacillati</taxon>
        <taxon>Actinomycetota</taxon>
        <taxon>Actinomycetes</taxon>
        <taxon>Pseudonocardiales</taxon>
        <taxon>Pseudonocardiaceae</taxon>
        <taxon>Crossiella</taxon>
    </lineage>
</organism>
<dbReference type="InterPro" id="IPR002347">
    <property type="entry name" value="SDR_fam"/>
</dbReference>
<dbReference type="InterPro" id="IPR036291">
    <property type="entry name" value="NAD(P)-bd_dom_sf"/>
</dbReference>
<dbReference type="PRINTS" id="PR00080">
    <property type="entry name" value="SDRFAMILY"/>
</dbReference>